<feature type="domain" description="Cyanobactin oxidase ThcOx second" evidence="3">
    <location>
        <begin position="128"/>
        <end position="239"/>
    </location>
</feature>
<dbReference type="RefSeq" id="WP_015180947.1">
    <property type="nucleotide sequence ID" value="NC_019738.1"/>
</dbReference>
<organism evidence="4 5">
    <name type="scientific">Allocoleopsis franciscana PCC 7113</name>
    <dbReference type="NCBI Taxonomy" id="1173027"/>
    <lineage>
        <taxon>Bacteria</taxon>
        <taxon>Bacillati</taxon>
        <taxon>Cyanobacteriota</taxon>
        <taxon>Cyanophyceae</taxon>
        <taxon>Coleofasciculales</taxon>
        <taxon>Coleofasciculaceae</taxon>
        <taxon>Allocoleopsis</taxon>
        <taxon>Allocoleopsis franciscana</taxon>
    </lineage>
</organism>
<evidence type="ECO:0000259" key="2">
    <source>
        <dbReference type="Pfam" id="PF18679"/>
    </source>
</evidence>
<sequence>MLLPLQLSFKKSINIIEDFNNTVIIQSPHIRGNIPPQSLNINQPSPGVLAAIQTLATDGATEEDLSDLVLQRDGVSQLPKFYYYLQKLIQLGTLCYSIVVEGLPLAKLVPLSLDGKIEFKKAVINKQYVLSRFAYCRKEHQHLVLESPLSQAQIILFGWKGAALISELAKPQLAHEICTKIPGISEEVTRLFFSLLLSTEMLFEVKEDGKTQEEESEPLRQWEFHNLLFHSRTRTGRHSNPIGRTYPFVEQIKPLPAVKPKMSKDTIDLYKPDISNLENTDYPLTFILERRKSLRNYSENEPITDKQLGEFLYRSARIKQIIKTENEEMSRRPYVNGGAAYEFELYILANTCQNIPTGFYHYCPQDHQLCKISGKNQYVAALLEDAWLANRDRSFPQVLIIISARFQRIAWTYESIAHTTLLKNVGALFQTMYLVATAMNLAPCALGNGNSDLFAAAAGTDYYAETSVGEFILGSKLLV</sequence>
<dbReference type="Pfam" id="PF00881">
    <property type="entry name" value="Nitroreductase"/>
    <property type="match status" value="1"/>
</dbReference>
<dbReference type="Pfam" id="PF18679">
    <property type="entry name" value="HTH_57"/>
    <property type="match status" value="1"/>
</dbReference>
<protein>
    <submittedName>
        <fullName evidence="4">SagB-type dehydrogenase domain protein</fullName>
    </submittedName>
</protein>
<dbReference type="InterPro" id="IPR040776">
    <property type="entry name" value="ThcOx_HTH"/>
</dbReference>
<dbReference type="AlphaFoldDB" id="K9WB86"/>
<gene>
    <name evidence="4" type="ORF">Mic7113_0885</name>
</gene>
<dbReference type="InterPro" id="IPR054488">
    <property type="entry name" value="ThcOx_dom2"/>
</dbReference>
<dbReference type="GO" id="GO:0016491">
    <property type="term" value="F:oxidoreductase activity"/>
    <property type="evidence" value="ECO:0007669"/>
    <property type="project" value="InterPro"/>
</dbReference>
<dbReference type="InterPro" id="IPR020051">
    <property type="entry name" value="SagB-type_dehydrogenase"/>
</dbReference>
<name>K9WB86_9CYAN</name>
<proteinExistence type="predicted"/>
<reference evidence="4 5" key="1">
    <citation type="submission" date="2012-06" db="EMBL/GenBank/DDBJ databases">
        <title>Finished chromosome of genome of Microcoleus sp. PCC 7113.</title>
        <authorList>
            <consortium name="US DOE Joint Genome Institute"/>
            <person name="Gugger M."/>
            <person name="Coursin T."/>
            <person name="Rippka R."/>
            <person name="Tandeau De Marsac N."/>
            <person name="Huntemann M."/>
            <person name="Wei C.-L."/>
            <person name="Han J."/>
            <person name="Detter J.C."/>
            <person name="Han C."/>
            <person name="Tapia R."/>
            <person name="Chen A."/>
            <person name="Kyrpides N."/>
            <person name="Mavromatis K."/>
            <person name="Markowitz V."/>
            <person name="Szeto E."/>
            <person name="Ivanova N."/>
            <person name="Pagani I."/>
            <person name="Pati A."/>
            <person name="Goodwin L."/>
            <person name="Nordberg H.P."/>
            <person name="Cantor M.N."/>
            <person name="Hua S.X."/>
            <person name="Woyke T."/>
            <person name="Kerfeld C.A."/>
        </authorList>
    </citation>
    <scope>NUCLEOTIDE SEQUENCE [LARGE SCALE GENOMIC DNA]</scope>
    <source>
        <strain evidence="4 5">PCC 7113</strain>
    </source>
</reference>
<dbReference type="NCBIfam" id="TIGR03605">
    <property type="entry name" value="antibiot_sagB"/>
    <property type="match status" value="1"/>
</dbReference>
<keyword evidence="5" id="KW-1185">Reference proteome</keyword>
<dbReference type="Gene3D" id="3.40.109.10">
    <property type="entry name" value="NADH Oxidase"/>
    <property type="match status" value="1"/>
</dbReference>
<evidence type="ECO:0000259" key="1">
    <source>
        <dbReference type="Pfam" id="PF00881"/>
    </source>
</evidence>
<evidence type="ECO:0000313" key="4">
    <source>
        <dbReference type="EMBL" id="AFZ16787.1"/>
    </source>
</evidence>
<feature type="domain" description="Nitroreductase" evidence="1">
    <location>
        <begin position="289"/>
        <end position="461"/>
    </location>
</feature>
<dbReference type="Pfam" id="PF22767">
    <property type="entry name" value="ThcOx"/>
    <property type="match status" value="1"/>
</dbReference>
<dbReference type="InterPro" id="IPR000415">
    <property type="entry name" value="Nitroreductase-like"/>
</dbReference>
<dbReference type="KEGG" id="mic:Mic7113_0885"/>
<dbReference type="Proteomes" id="UP000010471">
    <property type="component" value="Chromosome"/>
</dbReference>
<dbReference type="EMBL" id="CP003630">
    <property type="protein sequence ID" value="AFZ16787.1"/>
    <property type="molecule type" value="Genomic_DNA"/>
</dbReference>
<dbReference type="SUPFAM" id="SSF55469">
    <property type="entry name" value="FMN-dependent nitroreductase-like"/>
    <property type="match status" value="1"/>
</dbReference>
<evidence type="ECO:0000259" key="3">
    <source>
        <dbReference type="Pfam" id="PF22767"/>
    </source>
</evidence>
<dbReference type="InterPro" id="IPR029479">
    <property type="entry name" value="Nitroreductase"/>
</dbReference>
<feature type="domain" description="ThcOx helix turn helix" evidence="2">
    <location>
        <begin position="1"/>
        <end position="119"/>
    </location>
</feature>
<evidence type="ECO:0000313" key="5">
    <source>
        <dbReference type="Proteomes" id="UP000010471"/>
    </source>
</evidence>
<dbReference type="eggNOG" id="COG0778">
    <property type="taxonomic scope" value="Bacteria"/>
</dbReference>
<accession>K9WB86</accession>
<dbReference type="HOGENOM" id="CLU_044684_0_0_3"/>
<dbReference type="PANTHER" id="PTHR43745">
    <property type="entry name" value="NITROREDUCTASE MJ1384-RELATED"/>
    <property type="match status" value="1"/>
</dbReference>
<dbReference type="CDD" id="cd02142">
    <property type="entry name" value="McbC_SagB-like_oxidoreductase"/>
    <property type="match status" value="1"/>
</dbReference>
<dbReference type="STRING" id="1173027.Mic7113_0885"/>
<dbReference type="InterPro" id="IPR052544">
    <property type="entry name" value="Bacteriocin_Proc_Enz"/>
</dbReference>
<dbReference type="OrthoDB" id="9801593at2"/>
<dbReference type="PANTHER" id="PTHR43745:SF2">
    <property type="entry name" value="NITROREDUCTASE MJ1384-RELATED"/>
    <property type="match status" value="1"/>
</dbReference>